<reference evidence="10 11" key="1">
    <citation type="journal article" date="2008" name="J. Bacteriol.">
        <title>Insights into plant cell wall degradation from the genome sequence of the soil bacterium Cellvibrio japonicus.</title>
        <authorList>
            <person name="Deboy R.T."/>
            <person name="Mongodin E.F."/>
            <person name="Fouts D.E."/>
            <person name="Tailford L.E."/>
            <person name="Khouri H."/>
            <person name="Emerson J.B."/>
            <person name="Mohamoud Y."/>
            <person name="Watkins K."/>
            <person name="Henrissat B."/>
            <person name="Gilbert H.J."/>
            <person name="Nelson K.E."/>
        </authorList>
    </citation>
    <scope>NUCLEOTIDE SEQUENCE [LARGE SCALE GENOMIC DNA]</scope>
    <source>
        <strain evidence="10 11">Ueda107</strain>
    </source>
</reference>
<dbReference type="RefSeq" id="WP_012487030.1">
    <property type="nucleotide sequence ID" value="NC_010995.1"/>
</dbReference>
<feature type="domain" description="Cadherin" evidence="9">
    <location>
        <begin position="628"/>
        <end position="721"/>
    </location>
</feature>
<evidence type="ECO:0000256" key="6">
    <source>
        <dbReference type="ARBA" id="ARBA00022989"/>
    </source>
</evidence>
<evidence type="ECO:0000259" key="9">
    <source>
        <dbReference type="PROSITE" id="PS50268"/>
    </source>
</evidence>
<dbReference type="NCBIfam" id="NF033682">
    <property type="entry name" value="retention_LapA"/>
    <property type="match status" value="1"/>
</dbReference>
<dbReference type="SMART" id="SM00112">
    <property type="entry name" value="CA"/>
    <property type="match status" value="15"/>
</dbReference>
<dbReference type="Pfam" id="PF17963">
    <property type="entry name" value="Big_9"/>
    <property type="match status" value="17"/>
</dbReference>
<dbReference type="HOGENOM" id="CLU_226992_0_0_6"/>
<feature type="domain" description="Cadherin" evidence="9">
    <location>
        <begin position="1180"/>
        <end position="1273"/>
    </location>
</feature>
<dbReference type="InterPro" id="IPR002126">
    <property type="entry name" value="Cadherin-like_dom"/>
</dbReference>
<dbReference type="InterPro" id="IPR019960">
    <property type="entry name" value="T1SS_VCA0849"/>
</dbReference>
<organism evidence="10 11">
    <name type="scientific">Cellvibrio japonicus (strain Ueda107)</name>
    <name type="common">Pseudomonas fluorescens subsp. cellulosa</name>
    <dbReference type="NCBI Taxonomy" id="498211"/>
    <lineage>
        <taxon>Bacteria</taxon>
        <taxon>Pseudomonadati</taxon>
        <taxon>Pseudomonadota</taxon>
        <taxon>Gammaproteobacteria</taxon>
        <taxon>Cellvibrionales</taxon>
        <taxon>Cellvibrionaceae</taxon>
        <taxon>Cellvibrio</taxon>
    </lineage>
</organism>
<evidence type="ECO:0000256" key="4">
    <source>
        <dbReference type="ARBA" id="ARBA00022837"/>
    </source>
</evidence>
<keyword evidence="11" id="KW-1185">Reference proteome</keyword>
<dbReference type="Gene3D" id="2.60.40.2810">
    <property type="match status" value="1"/>
</dbReference>
<dbReference type="SUPFAM" id="SSF51120">
    <property type="entry name" value="beta-Roll"/>
    <property type="match status" value="1"/>
</dbReference>
<feature type="domain" description="Cadherin" evidence="9">
    <location>
        <begin position="1364"/>
        <end position="1457"/>
    </location>
</feature>
<protein>
    <submittedName>
        <fullName evidence="10">Putative hemolysin</fullName>
    </submittedName>
</protein>
<dbReference type="SUPFAM" id="SSF49313">
    <property type="entry name" value="Cadherin-like"/>
    <property type="match status" value="15"/>
</dbReference>
<dbReference type="InterPro" id="IPR050971">
    <property type="entry name" value="Cadherin-domain_protein"/>
</dbReference>
<feature type="domain" description="Cadherin" evidence="9">
    <location>
        <begin position="444"/>
        <end position="537"/>
    </location>
</feature>
<dbReference type="Gene3D" id="2.60.40.3440">
    <property type="match status" value="16"/>
</dbReference>
<dbReference type="NCBIfam" id="NF012211">
    <property type="entry name" value="tand_rpt_95"/>
    <property type="match status" value="19"/>
</dbReference>
<keyword evidence="5" id="KW-0130">Cell adhesion</keyword>
<evidence type="ECO:0000256" key="3">
    <source>
        <dbReference type="ARBA" id="ARBA00022737"/>
    </source>
</evidence>
<dbReference type="NCBIfam" id="TIGR03661">
    <property type="entry name" value="T1SS_VCA0849"/>
    <property type="match status" value="1"/>
</dbReference>
<dbReference type="CDD" id="cd11304">
    <property type="entry name" value="Cadherin_repeat"/>
    <property type="match status" value="12"/>
</dbReference>
<dbReference type="PANTHER" id="PTHR24025:SF23">
    <property type="entry name" value="NEURAL-CADHERIN"/>
    <property type="match status" value="1"/>
</dbReference>
<dbReference type="OrthoDB" id="9805100at2"/>
<evidence type="ECO:0000256" key="2">
    <source>
        <dbReference type="ARBA" id="ARBA00022692"/>
    </source>
</evidence>
<feature type="domain" description="Cadherin" evidence="9">
    <location>
        <begin position="176"/>
        <end position="261"/>
    </location>
</feature>
<evidence type="ECO:0000313" key="10">
    <source>
        <dbReference type="EMBL" id="ACE83120.1"/>
    </source>
</evidence>
<keyword evidence="7" id="KW-0472">Membrane</keyword>
<gene>
    <name evidence="10" type="ordered locus">CJA_1396</name>
</gene>
<feature type="domain" description="Cadherin" evidence="9">
    <location>
        <begin position="812"/>
        <end position="905"/>
    </location>
</feature>
<sequence length="2382" mass="241642">MSNAVASVAFIQGQAWAKSPDGSLRPLNLGSVIHEGEVIVTAQGARVELQFGQGEPIAINGGQEVAVSRDMALESATTADEAQLDGATIEQALTVLEQGGDLLDELEETAAGESSGGSGNEGGNGFVRLSRVVESTDSQSFDYDSATTTAATTTNLSGEAAYSNQAPDVAPQSFTTDEDQALTGQIIASDLEGDSLGYAAINGPANGTLTLDPVSGQFIYTPNPDFNGSDSFTVVVTDNHGNTSTAVITLNVTPVNDAPTTSDISLTTDEDTSVSGQVNASDVEGDTLGYSVTTNPTNGTVVLNATTGTFTYTPNADYHGSDSFVVTISDGNGGTTTSTVNIGVTPVNDAPVSSDQNLTTAEDTPINGTITATDVDGDVLSYIVSTLPANGTVTLNPATGEFTYTPNADYHGSDSFVVTISDGNGGTTTSTVIIGVTPVNDAPVSSDQNLTTDEDTPVNGAIVAGDADGDTLGYSVTTNPTNGTVVLNATTGTFTYTPNADYHGSDSFVVTISDSNGGTTTSTINIGVTPVNDAPVSSDQNLTTDEDTPVNGTIVASDADGDTLGYSVTTNPTNGTVVLNATTGTFTYTPNADYHGSDSFVVTISDGNGGTTTSTVTIGVNPVNDAPVSADQNLTTDEDTPVNGAIVASDADGDTLGYSVTTGPTNGTVVLNATTGTFTYTPNADYHGSDSFVVTISDGNGGTTTSTITIGVTPVNDAPVSADQNLTTPEDTPVDGTIIATDIDGDVLSYSVSTLPVNGTVTLNPATGEFTYTPNANYNGSDSFVVTIDDGNGGTTASTITIGVTPVNDAPVSSDQNLTTDEDTPVNGAIVASDADGDTLGYSVTTGPTNGTVVLNATTGTFTYTPNADYHGSDSFVVTISDGNGGTTTSTITIGVTPVNDAPVSADQNLTTPEDTPVDGTIIATDIDGDVLSYSVSTLPVNGTVTLNPATGEFTYTPNANYNGSDSFVVTIDDGNGGTTASTITIGVTPVNDAPVSSDQNLTTDEDTPVNGAIVASDADGDTLGYSVTTNPTNGTVVLNATTGTFTYTPNADYHGSDSFVVTISDGNGDTTTSTVTIGVNPVNDAPVSADQNLTTDEDTPVNGAIVASDADGDTLGYSVTTGPTNGTVVLNATTGTFTYTPNANYNGSDSFVVTISDGNGGTTTSTVTIGVNPVNDAPVSADQNLTTDEDTPVNGAIVASDADGDTLGYSVTTGPTNGTVVLNATTGTFTYTPNADYHGSDSFVVTISDGNGGTTTSTITIGVTPVNDAPVSADQNLTTPEDTPVDGTIIATDIDGDVLSYSVSTLPVNGTVTLNPATGEFTYTPNANYNGSDSFVVTIDDGNGGTTASTITIGVTPVNDAPVSSDQNLTTDEDTPVNGAIVASDADGDTLGYSVTTNPTNGTVVLNATTGTFTYTPNANYHGSDSFVVTISDGNGGTTTSTVTIGITPVNDAPVSSDQNLTTDEDTPVNGAIVASDADGDTLGYSVTTGPTNGTVVLNATTGTFTYTPNADYHGNDSFVVTISDGNGGTTTSTVTIGVTPVNDVPVAADDYFVIDEDTPLVVSPSQLLANDSDVDGDTLTVVTIQSATNGTLSVVGGNIVFTPTPDYSGPASFRYTISDGKGGFNTATVYITVNPVDDPTVMNPEVVSVPEDSFISGNVLSNDSDPDDVLSIQSYEINGVTYSTGSATSIPGVGTFLLLSNGDYEFTPNPNYNGPVPVITYTTNTNASSTLTITVTPVNDLPNAEDDYFTINQGAPLVIAPSALLANDTDIDGDTLAVSTIFSITNGSISIVGGNIVFTPTPGYTGPASFRYSISDGKGGSDTAYVHITVNAAPQTNDLSVTQDQDTLVTLALSGSDSDGSVVGYVINSLPANGTLYADSAMTQTVSIGDLVSGPVYFMPSAGWTGSTSFTYSARDNNNFDDATPATVSIAVNPINNVPVAVDDHPQTAYSVDIGNTSADKWKNLASKGVTLSFLKVDGTPGTMFERTSDNAIGVNDKARIGTPHVNEAAQQIEYNQVTGQSEAIVMNFNGVLNHATVGVSNLFPGENGGEVGAWEVYYQGSLVAASTFRFSSSDKGTVTIDTGNLVFDSVKFTALNTNNGTGDGGDYFITSFQGTGPAVSGAYTLNEGGSKTISAANGLLANDTDADGHSLTVTHINGVAVTDGQVITLSSGASLTIHANGSFSYAANSAYDYLKAGEVATNSFTYTVSDGHGGTSTATATMTIIGMGAGFSTVGTAGNDTIIGSSLADLIIGGAGNDTLTGALGADTFKWNLADKGSSGSPAIDTVTDFSLAQGDRLDLADLLQGENSGNLTNYLHFTYNSSANSTTVHISSNGGYSSGYSAGATDQQIVLNGINLVNSSSDADIINQLKTAGHLITD</sequence>
<dbReference type="InterPro" id="IPR006644">
    <property type="entry name" value="Cadg"/>
</dbReference>
<dbReference type="PANTHER" id="PTHR24025">
    <property type="entry name" value="DESMOGLEIN FAMILY MEMBER"/>
    <property type="match status" value="1"/>
</dbReference>
<dbReference type="EMBL" id="CP000934">
    <property type="protein sequence ID" value="ACE83120.1"/>
    <property type="molecule type" value="Genomic_DNA"/>
</dbReference>
<keyword evidence="3" id="KW-0677">Repeat</keyword>
<dbReference type="eggNOG" id="COG4254">
    <property type="taxonomic scope" value="Bacteria"/>
</dbReference>
<evidence type="ECO:0000256" key="1">
    <source>
        <dbReference type="ARBA" id="ARBA00004370"/>
    </source>
</evidence>
<dbReference type="SMART" id="SM00736">
    <property type="entry name" value="CADG"/>
    <property type="match status" value="15"/>
</dbReference>
<dbReference type="STRING" id="498211.CJA_1396"/>
<accession>B3PD31</accession>
<dbReference type="GO" id="GO:0005509">
    <property type="term" value="F:calcium ion binding"/>
    <property type="evidence" value="ECO:0007669"/>
    <property type="project" value="InterPro"/>
</dbReference>
<feature type="domain" description="Cadherin" evidence="9">
    <location>
        <begin position="256"/>
        <end position="353"/>
    </location>
</feature>
<dbReference type="InterPro" id="IPR015919">
    <property type="entry name" value="Cadherin-like_sf"/>
</dbReference>
<feature type="domain" description="Cadherin" evidence="9">
    <location>
        <begin position="536"/>
        <end position="629"/>
    </location>
</feature>
<dbReference type="Proteomes" id="UP000001036">
    <property type="component" value="Chromosome"/>
</dbReference>
<dbReference type="InterPro" id="IPR041690">
    <property type="entry name" value="Cadherin_5"/>
</dbReference>
<keyword evidence="6" id="KW-1133">Transmembrane helix</keyword>
<dbReference type="KEGG" id="cja:CJA_1396"/>
<dbReference type="InterPro" id="IPR011049">
    <property type="entry name" value="Serralysin-like_metalloprot_C"/>
</dbReference>
<feature type="domain" description="Cadherin" evidence="9">
    <location>
        <begin position="1272"/>
        <end position="1365"/>
    </location>
</feature>
<dbReference type="Pfam" id="PF17892">
    <property type="entry name" value="Cadherin_5"/>
    <property type="match status" value="2"/>
</dbReference>
<dbReference type="GO" id="GO:0005911">
    <property type="term" value="C:cell-cell junction"/>
    <property type="evidence" value="ECO:0007669"/>
    <property type="project" value="TreeGrafter"/>
</dbReference>
<comment type="subcellular location">
    <subcellularLocation>
        <location evidence="1">Membrane</location>
    </subcellularLocation>
</comment>
<dbReference type="PROSITE" id="PS50268">
    <property type="entry name" value="CADHERIN_2"/>
    <property type="match status" value="15"/>
</dbReference>
<name>B3PD31_CELJU</name>
<evidence type="ECO:0000256" key="8">
    <source>
        <dbReference type="SAM" id="MobiDB-lite"/>
    </source>
</evidence>
<dbReference type="GO" id="GO:0007156">
    <property type="term" value="P:homophilic cell adhesion via plasma membrane adhesion molecules"/>
    <property type="evidence" value="ECO:0007669"/>
    <property type="project" value="InterPro"/>
</dbReference>
<evidence type="ECO:0000256" key="5">
    <source>
        <dbReference type="ARBA" id="ARBA00022889"/>
    </source>
</evidence>
<evidence type="ECO:0000313" key="11">
    <source>
        <dbReference type="Proteomes" id="UP000001036"/>
    </source>
</evidence>
<keyword evidence="2" id="KW-0812">Transmembrane</keyword>
<dbReference type="eggNOG" id="COG4932">
    <property type="taxonomic scope" value="Bacteria"/>
</dbReference>
<feature type="domain" description="Cadherin" evidence="9">
    <location>
        <begin position="1088"/>
        <end position="1181"/>
    </location>
</feature>
<keyword evidence="4" id="KW-0106">Calcium</keyword>
<dbReference type="GO" id="GO:0016020">
    <property type="term" value="C:membrane"/>
    <property type="evidence" value="ECO:0007669"/>
    <property type="project" value="UniProtKB-SubCell"/>
</dbReference>
<dbReference type="Pfam" id="PF00353">
    <property type="entry name" value="HemolysinCabind"/>
    <property type="match status" value="1"/>
</dbReference>
<feature type="domain" description="Cadherin" evidence="9">
    <location>
        <begin position="904"/>
        <end position="997"/>
    </location>
</feature>
<dbReference type="InterPro" id="IPR047777">
    <property type="entry name" value="LapA-like_RM"/>
</dbReference>
<feature type="domain" description="Cadherin" evidence="9">
    <location>
        <begin position="1456"/>
        <end position="1549"/>
    </location>
</feature>
<evidence type="ECO:0000256" key="7">
    <source>
        <dbReference type="ARBA" id="ARBA00023136"/>
    </source>
</evidence>
<feature type="domain" description="Cadherin" evidence="9">
    <location>
        <begin position="352"/>
        <end position="445"/>
    </location>
</feature>
<feature type="region of interest" description="Disordered" evidence="8">
    <location>
        <begin position="530"/>
        <end position="550"/>
    </location>
</feature>
<proteinExistence type="predicted"/>
<dbReference type="InterPro" id="IPR001343">
    <property type="entry name" value="Hemolysn_Ca-bd"/>
</dbReference>
<feature type="domain" description="Cadherin" evidence="9">
    <location>
        <begin position="996"/>
        <end position="1089"/>
    </location>
</feature>
<dbReference type="Gene3D" id="2.60.40.1200">
    <property type="match status" value="1"/>
</dbReference>
<feature type="domain" description="Cadherin" evidence="9">
    <location>
        <begin position="720"/>
        <end position="813"/>
    </location>
</feature>